<feature type="compositionally biased region" description="Polar residues" evidence="11">
    <location>
        <begin position="181"/>
        <end position="196"/>
    </location>
</feature>
<dbReference type="FunCoup" id="A0A1W4WZC3">
    <property type="interactions" value="30"/>
</dbReference>
<dbReference type="AlphaFoldDB" id="A0A1W4WZC3"/>
<dbReference type="CTD" id="42110"/>
<comment type="subcellular location">
    <subcellularLocation>
        <location evidence="1 9 10">Nucleus</location>
    </subcellularLocation>
</comment>
<dbReference type="InterPro" id="IPR009057">
    <property type="entry name" value="Homeodomain-like_sf"/>
</dbReference>
<feature type="compositionally biased region" description="Polar residues" evidence="11">
    <location>
        <begin position="1"/>
        <end position="11"/>
    </location>
</feature>
<evidence type="ECO:0000256" key="7">
    <source>
        <dbReference type="ARBA" id="ARBA00023242"/>
    </source>
</evidence>
<dbReference type="PANTHER" id="PTHR46110">
    <property type="entry name" value="HOMEOBOX PROTEIN HMX"/>
    <property type="match status" value="1"/>
</dbReference>
<evidence type="ECO:0000256" key="3">
    <source>
        <dbReference type="ARBA" id="ARBA00023015"/>
    </source>
</evidence>
<keyword evidence="7 9" id="KW-0539">Nucleus</keyword>
<feature type="compositionally biased region" description="Low complexity" evidence="11">
    <location>
        <begin position="290"/>
        <end position="303"/>
    </location>
</feature>
<evidence type="ECO:0000256" key="5">
    <source>
        <dbReference type="ARBA" id="ARBA00023155"/>
    </source>
</evidence>
<dbReference type="SUPFAM" id="SSF46689">
    <property type="entry name" value="Homeodomain-like"/>
    <property type="match status" value="1"/>
</dbReference>
<keyword evidence="13" id="KW-1185">Reference proteome</keyword>
<accession>A0A1W4WZC3</accession>
<evidence type="ECO:0000313" key="13">
    <source>
        <dbReference type="Proteomes" id="UP000192223"/>
    </source>
</evidence>
<evidence type="ECO:0000256" key="10">
    <source>
        <dbReference type="RuleBase" id="RU000682"/>
    </source>
</evidence>
<feature type="compositionally biased region" description="Polar residues" evidence="11">
    <location>
        <begin position="207"/>
        <end position="244"/>
    </location>
</feature>
<evidence type="ECO:0000259" key="12">
    <source>
        <dbReference type="PROSITE" id="PS50071"/>
    </source>
</evidence>
<dbReference type="SMART" id="SM00389">
    <property type="entry name" value="HOX"/>
    <property type="match status" value="1"/>
</dbReference>
<dbReference type="CDD" id="cd00086">
    <property type="entry name" value="homeodomain"/>
    <property type="match status" value="1"/>
</dbReference>
<dbReference type="PANTHER" id="PTHR46110:SF3">
    <property type="entry name" value="HOMEOBOX PROTEIN HMX"/>
    <property type="match status" value="1"/>
</dbReference>
<dbReference type="Gene3D" id="1.10.10.60">
    <property type="entry name" value="Homeodomain-like"/>
    <property type="match status" value="1"/>
</dbReference>
<keyword evidence="4 9" id="KW-0238">DNA-binding</keyword>
<dbReference type="GO" id="GO:0000981">
    <property type="term" value="F:DNA-binding transcription factor activity, RNA polymerase II-specific"/>
    <property type="evidence" value="ECO:0007669"/>
    <property type="project" value="InterPro"/>
</dbReference>
<dbReference type="InterPro" id="IPR001356">
    <property type="entry name" value="HD"/>
</dbReference>
<dbReference type="GO" id="GO:0000977">
    <property type="term" value="F:RNA polymerase II transcription regulatory region sequence-specific DNA binding"/>
    <property type="evidence" value="ECO:0007669"/>
    <property type="project" value="TreeGrafter"/>
</dbReference>
<keyword evidence="5 9" id="KW-0371">Homeobox</keyword>
<evidence type="ECO:0000256" key="1">
    <source>
        <dbReference type="ARBA" id="ARBA00004123"/>
    </source>
</evidence>
<keyword evidence="6" id="KW-0804">Transcription</keyword>
<reference evidence="14" key="1">
    <citation type="submission" date="2025-08" db="UniProtKB">
        <authorList>
            <consortium name="RefSeq"/>
        </authorList>
    </citation>
    <scope>IDENTIFICATION</scope>
    <source>
        <tissue evidence="14">Entire body</tissue>
    </source>
</reference>
<organism evidence="13 14">
    <name type="scientific">Agrilus planipennis</name>
    <name type="common">Emerald ash borer</name>
    <name type="synonym">Agrilus marcopoli</name>
    <dbReference type="NCBI Taxonomy" id="224129"/>
    <lineage>
        <taxon>Eukaryota</taxon>
        <taxon>Metazoa</taxon>
        <taxon>Ecdysozoa</taxon>
        <taxon>Arthropoda</taxon>
        <taxon>Hexapoda</taxon>
        <taxon>Insecta</taxon>
        <taxon>Pterygota</taxon>
        <taxon>Neoptera</taxon>
        <taxon>Endopterygota</taxon>
        <taxon>Coleoptera</taxon>
        <taxon>Polyphaga</taxon>
        <taxon>Elateriformia</taxon>
        <taxon>Buprestoidea</taxon>
        <taxon>Buprestidae</taxon>
        <taxon>Agrilinae</taxon>
        <taxon>Agrilus</taxon>
    </lineage>
</organism>
<evidence type="ECO:0000256" key="8">
    <source>
        <dbReference type="ARBA" id="ARBA00038165"/>
    </source>
</evidence>
<evidence type="ECO:0000256" key="11">
    <source>
        <dbReference type="SAM" id="MobiDB-lite"/>
    </source>
</evidence>
<dbReference type="GeneID" id="108737492"/>
<dbReference type="PRINTS" id="PR00024">
    <property type="entry name" value="HOMEOBOX"/>
</dbReference>
<keyword evidence="3" id="KW-0805">Transcription regulation</keyword>
<comment type="similarity">
    <text evidence="8">Belongs to the HMX homeobox family.</text>
</comment>
<gene>
    <name evidence="14" type="primary">LOC108737492</name>
</gene>
<dbReference type="InterPro" id="IPR051300">
    <property type="entry name" value="HMX_Homeobox_TF"/>
</dbReference>
<dbReference type="FunFam" id="1.10.10.60:FF:000053">
    <property type="entry name" value="H6 family homeobox 2"/>
    <property type="match status" value="1"/>
</dbReference>
<dbReference type="GO" id="GO:0005634">
    <property type="term" value="C:nucleus"/>
    <property type="evidence" value="ECO:0007669"/>
    <property type="project" value="UniProtKB-SubCell"/>
</dbReference>
<dbReference type="InterPro" id="IPR020479">
    <property type="entry name" value="HD_metazoa"/>
</dbReference>
<evidence type="ECO:0000256" key="2">
    <source>
        <dbReference type="ARBA" id="ARBA00022473"/>
    </source>
</evidence>
<dbReference type="OrthoDB" id="6159439at2759"/>
<feature type="region of interest" description="Disordered" evidence="11">
    <location>
        <begin position="181"/>
        <end position="310"/>
    </location>
</feature>
<evidence type="ECO:0000256" key="4">
    <source>
        <dbReference type="ARBA" id="ARBA00023125"/>
    </source>
</evidence>
<dbReference type="PROSITE" id="PS50071">
    <property type="entry name" value="HOMEOBOX_2"/>
    <property type="match status" value="1"/>
</dbReference>
<dbReference type="InParanoid" id="A0A1W4WZC3"/>
<keyword evidence="2" id="KW-0217">Developmental protein</keyword>
<feature type="domain" description="Homeobox" evidence="12">
    <location>
        <begin position="305"/>
        <end position="365"/>
    </location>
</feature>
<feature type="DNA-binding region" description="Homeobox" evidence="9">
    <location>
        <begin position="307"/>
        <end position="366"/>
    </location>
</feature>
<evidence type="ECO:0000256" key="9">
    <source>
        <dbReference type="PROSITE-ProRule" id="PRU00108"/>
    </source>
</evidence>
<feature type="compositionally biased region" description="Low complexity" evidence="11">
    <location>
        <begin position="15"/>
        <end position="37"/>
    </location>
</feature>
<dbReference type="InterPro" id="IPR017970">
    <property type="entry name" value="Homeobox_CS"/>
</dbReference>
<name>A0A1W4WZC3_AGRPL</name>
<feature type="region of interest" description="Disordered" evidence="11">
    <location>
        <begin position="1"/>
        <end position="44"/>
    </location>
</feature>
<proteinExistence type="inferred from homology"/>
<evidence type="ECO:0000256" key="6">
    <source>
        <dbReference type="ARBA" id="ARBA00023163"/>
    </source>
</evidence>
<sequence>MSSLLDNSNNKTDIEVSVVSSPESNSRNVSPEPSPENYRYMNGGGSGGVGGGGVGGIASGPTITCFPLIKTAEDEPSGGVKEVVKNTGKTTGSSTNFSISSILSRTEPNTKKTTLTEIHTEQGPIESNKISQSDSAMLSRLGLMSHFGALAAASSRYAALCGPTDPRNLPWYWSRIQPQLIQDRPSPNGNSINSDHSPPMSPREVQHSTQSSETGRSSRPTTPSETQRTPESSPRHPSTMTSSHPAFLDQNYLQIPRARSPYRENDGITMEEDVDEEESDYDNDKDKKTQNNQNNMNSANNLANKRKKKTRTVFSRSQVFQLESTFDMKRYLSSSERAGLAASLHLTETQVKIWFQNRRNKWKRQLAAELEAANMAHAAQRLVRVPILYHESTSSPIRHPFDQSPTTLGLHHALDGNRDGAPSVTNPVVSSAAAYPTSLYYHHQAAVAAAAVHNLPSSPVSRPPMSGLV</sequence>
<dbReference type="Proteomes" id="UP000192223">
    <property type="component" value="Unplaced"/>
</dbReference>
<protein>
    <submittedName>
        <fullName evidence="14">Homeobox protein HMX3</fullName>
    </submittedName>
</protein>
<dbReference type="Pfam" id="PF00046">
    <property type="entry name" value="Homeodomain"/>
    <property type="match status" value="1"/>
</dbReference>
<dbReference type="STRING" id="224129.A0A1W4WZC3"/>
<feature type="compositionally biased region" description="Acidic residues" evidence="11">
    <location>
        <begin position="269"/>
        <end position="281"/>
    </location>
</feature>
<dbReference type="PROSITE" id="PS00027">
    <property type="entry name" value="HOMEOBOX_1"/>
    <property type="match status" value="1"/>
</dbReference>
<dbReference type="KEGG" id="apln:108737492"/>
<evidence type="ECO:0000313" key="14">
    <source>
        <dbReference type="RefSeq" id="XP_018325862.1"/>
    </source>
</evidence>
<dbReference type="RefSeq" id="XP_018325862.1">
    <property type="nucleotide sequence ID" value="XM_018470360.1"/>
</dbReference>